<evidence type="ECO:0000313" key="2">
    <source>
        <dbReference type="Proteomes" id="UP000320055"/>
    </source>
</evidence>
<sequence length="41" mass="4554">MFVCQAKTYNLLLFVVILNPIGKSWNRYSLSPPNLGDLGGN</sequence>
<accession>A0A563VRE4</accession>
<dbReference type="EMBL" id="CAACVJ010000136">
    <property type="protein sequence ID" value="VEP13837.1"/>
    <property type="molecule type" value="Genomic_DNA"/>
</dbReference>
<reference evidence="1 2" key="1">
    <citation type="submission" date="2019-01" db="EMBL/GenBank/DDBJ databases">
        <authorList>
            <person name="Brito A."/>
        </authorList>
    </citation>
    <scope>NUCLEOTIDE SEQUENCE [LARGE SCALE GENOMIC DNA]</scope>
    <source>
        <strain evidence="1">1</strain>
    </source>
</reference>
<protein>
    <submittedName>
        <fullName evidence="1">Uncharacterized protein</fullName>
    </submittedName>
</protein>
<dbReference type="AlphaFoldDB" id="A0A563VRE4"/>
<name>A0A563VRE4_9CYAN</name>
<gene>
    <name evidence="1" type="ORF">H1P_2200017</name>
</gene>
<evidence type="ECO:0000313" key="1">
    <source>
        <dbReference type="EMBL" id="VEP13837.1"/>
    </source>
</evidence>
<proteinExistence type="predicted"/>
<keyword evidence="2" id="KW-1185">Reference proteome</keyword>
<dbReference type="Proteomes" id="UP000320055">
    <property type="component" value="Unassembled WGS sequence"/>
</dbReference>
<organism evidence="1 2">
    <name type="scientific">Hyella patelloides LEGE 07179</name>
    <dbReference type="NCBI Taxonomy" id="945734"/>
    <lineage>
        <taxon>Bacteria</taxon>
        <taxon>Bacillati</taxon>
        <taxon>Cyanobacteriota</taxon>
        <taxon>Cyanophyceae</taxon>
        <taxon>Pleurocapsales</taxon>
        <taxon>Hyellaceae</taxon>
        <taxon>Hyella</taxon>
    </lineage>
</organism>